<dbReference type="GO" id="GO:0006633">
    <property type="term" value="P:fatty acid biosynthetic process"/>
    <property type="evidence" value="ECO:0007669"/>
    <property type="project" value="InterPro"/>
</dbReference>
<reference evidence="6 7" key="1">
    <citation type="submission" date="2019-12" db="EMBL/GenBank/DDBJ databases">
        <title>Whole genome shotgun sequence of Streptomyces hygroscopicus subsp. glebosus NBRC 13786.</title>
        <authorList>
            <person name="Ichikawa N."/>
            <person name="Kimura A."/>
            <person name="Kitahashi Y."/>
            <person name="Komaki H."/>
            <person name="Tamura T."/>
        </authorList>
    </citation>
    <scope>NUCLEOTIDE SEQUENCE [LARGE SCALE GENOMIC DNA]</scope>
    <source>
        <strain evidence="6 7">NBRC 13786</strain>
    </source>
</reference>
<dbReference type="PANTHER" id="PTHR34069">
    <property type="entry name" value="3-OXOACYL-[ACYL-CARRIER-PROTEIN] SYNTHASE 3"/>
    <property type="match status" value="1"/>
</dbReference>
<dbReference type="AlphaFoldDB" id="A0A640SU52"/>
<evidence type="ECO:0000259" key="4">
    <source>
        <dbReference type="Pfam" id="PF08541"/>
    </source>
</evidence>
<dbReference type="EMBL" id="BLIO01000001">
    <property type="protein sequence ID" value="GFE13626.1"/>
    <property type="molecule type" value="Genomic_DNA"/>
</dbReference>
<dbReference type="Proteomes" id="UP000430079">
    <property type="component" value="Unassembled WGS sequence"/>
</dbReference>
<keyword evidence="7" id="KW-1185">Reference proteome</keyword>
<dbReference type="GO" id="GO:0044550">
    <property type="term" value="P:secondary metabolite biosynthetic process"/>
    <property type="evidence" value="ECO:0007669"/>
    <property type="project" value="TreeGrafter"/>
</dbReference>
<accession>A0A640SU52</accession>
<name>A0A640SU52_9ACTN</name>
<comment type="caution">
    <text evidence="6">The sequence shown here is derived from an EMBL/GenBank/DDBJ whole genome shotgun (WGS) entry which is preliminary data.</text>
</comment>
<organism evidence="6 7">
    <name type="scientific">Streptomyces glebosus</name>
    <dbReference type="NCBI Taxonomy" id="249580"/>
    <lineage>
        <taxon>Bacteria</taxon>
        <taxon>Bacillati</taxon>
        <taxon>Actinomycetota</taxon>
        <taxon>Actinomycetes</taxon>
        <taxon>Kitasatosporales</taxon>
        <taxon>Streptomycetaceae</taxon>
        <taxon>Streptomyces</taxon>
    </lineage>
</organism>
<evidence type="ECO:0000313" key="7">
    <source>
        <dbReference type="Proteomes" id="UP000430079"/>
    </source>
</evidence>
<dbReference type="Pfam" id="PF08545">
    <property type="entry name" value="ACP_syn_III"/>
    <property type="match status" value="1"/>
</dbReference>
<keyword evidence="3" id="KW-0012">Acyltransferase</keyword>
<evidence type="ECO:0000256" key="1">
    <source>
        <dbReference type="ARBA" id="ARBA00022490"/>
    </source>
</evidence>
<sequence length="343" mass="36737">MAVPQIRIGSVATKLPGPPVDNARLGTFFRASGVFEQWVDTFIGTRTRHLSMDLDTGEVRFCLADLAEEAGRKAMKAAGLAPGDIDLVIMSTSMPDTLLPTTVNVVADRLGIDGVASYQLQSGCTGAMQAMDIAHQMLLTGRHRTALVIGGEMCAKHIDLDLDFGKLSPGELVNTVLFGDGAGAAVLTAEAMPGTAVLHRVLVQCVGHGKAPGQIVEWFGMGDREKKRSALYEDFKAIEENVPLLSAEALKELLDGQGWRAFDVAWLLPPQLSARMTDRIVSHLALPQAQEISCVAETGNTANALPFFQLERALPRMKAGDRAVAVAVESSKWIKSGFALEMA</sequence>
<dbReference type="PANTHER" id="PTHR34069:SF2">
    <property type="entry name" value="BETA-KETOACYL-[ACYL-CARRIER-PROTEIN] SYNTHASE III"/>
    <property type="match status" value="1"/>
</dbReference>
<dbReference type="SUPFAM" id="SSF53901">
    <property type="entry name" value="Thiolase-like"/>
    <property type="match status" value="2"/>
</dbReference>
<dbReference type="Gene3D" id="3.40.47.10">
    <property type="match status" value="2"/>
</dbReference>
<dbReference type="RefSeq" id="WP_190143938.1">
    <property type="nucleotide sequence ID" value="NZ_BLIO01000001.1"/>
</dbReference>
<evidence type="ECO:0000259" key="5">
    <source>
        <dbReference type="Pfam" id="PF08545"/>
    </source>
</evidence>
<keyword evidence="1" id="KW-0963">Cytoplasm</keyword>
<dbReference type="InterPro" id="IPR016039">
    <property type="entry name" value="Thiolase-like"/>
</dbReference>
<dbReference type="InterPro" id="IPR013751">
    <property type="entry name" value="ACP_syn_III_N"/>
</dbReference>
<evidence type="ECO:0000256" key="2">
    <source>
        <dbReference type="ARBA" id="ARBA00022679"/>
    </source>
</evidence>
<protein>
    <submittedName>
        <fullName evidence="6">3-oxoacyl-[acyl-carrier-protein] synthase III</fullName>
    </submittedName>
</protein>
<proteinExistence type="predicted"/>
<evidence type="ECO:0000256" key="3">
    <source>
        <dbReference type="ARBA" id="ARBA00023315"/>
    </source>
</evidence>
<evidence type="ECO:0000313" key="6">
    <source>
        <dbReference type="EMBL" id="GFE13626.1"/>
    </source>
</evidence>
<gene>
    <name evidence="6" type="ORF">Sgleb_16730</name>
</gene>
<feature type="domain" description="Beta-ketoacyl-[acyl-carrier-protein] synthase III N-terminal" evidence="5">
    <location>
        <begin position="120"/>
        <end position="199"/>
    </location>
</feature>
<feature type="domain" description="Beta-ketoacyl-[acyl-carrier-protein] synthase III C-terminal" evidence="4">
    <location>
        <begin position="255"/>
        <end position="328"/>
    </location>
</feature>
<dbReference type="GO" id="GO:0004315">
    <property type="term" value="F:3-oxoacyl-[acyl-carrier-protein] synthase activity"/>
    <property type="evidence" value="ECO:0007669"/>
    <property type="project" value="InterPro"/>
</dbReference>
<dbReference type="Pfam" id="PF08541">
    <property type="entry name" value="ACP_syn_III_C"/>
    <property type="match status" value="1"/>
</dbReference>
<dbReference type="InterPro" id="IPR013747">
    <property type="entry name" value="ACP_syn_III_C"/>
</dbReference>
<keyword evidence="2" id="KW-0808">Transferase</keyword>